<dbReference type="CDD" id="cd00024">
    <property type="entry name" value="CD_CSD"/>
    <property type="match status" value="1"/>
</dbReference>
<feature type="domain" description="Chromo" evidence="4">
    <location>
        <begin position="435"/>
        <end position="495"/>
    </location>
</feature>
<comment type="subcellular location">
    <subcellularLocation>
        <location evidence="1">Nucleus</location>
    </subcellularLocation>
</comment>
<feature type="compositionally biased region" description="Basic and acidic residues" evidence="3">
    <location>
        <begin position="627"/>
        <end position="636"/>
    </location>
</feature>
<dbReference type="InterPro" id="IPR016197">
    <property type="entry name" value="Chromo-like_dom_sf"/>
</dbReference>
<organism evidence="5 6">
    <name type="scientific">Skeletonema marinoi</name>
    <dbReference type="NCBI Taxonomy" id="267567"/>
    <lineage>
        <taxon>Eukaryota</taxon>
        <taxon>Sar</taxon>
        <taxon>Stramenopiles</taxon>
        <taxon>Ochrophyta</taxon>
        <taxon>Bacillariophyta</taxon>
        <taxon>Coscinodiscophyceae</taxon>
        <taxon>Thalassiosirophycidae</taxon>
        <taxon>Thalassiosirales</taxon>
        <taxon>Skeletonemataceae</taxon>
        <taxon>Skeletonema</taxon>
        <taxon>Skeletonema marinoi-dohrnii complex</taxon>
    </lineage>
</organism>
<protein>
    <recommendedName>
        <fullName evidence="4">Chromo domain-containing protein</fullName>
    </recommendedName>
</protein>
<proteinExistence type="predicted"/>
<dbReference type="SUPFAM" id="SSF54160">
    <property type="entry name" value="Chromo domain-like"/>
    <property type="match status" value="1"/>
</dbReference>
<feature type="region of interest" description="Disordered" evidence="3">
    <location>
        <begin position="565"/>
        <end position="636"/>
    </location>
</feature>
<dbReference type="InterPro" id="IPR000953">
    <property type="entry name" value="Chromo/chromo_shadow_dom"/>
</dbReference>
<dbReference type="PROSITE" id="PS00598">
    <property type="entry name" value="CHROMO_1"/>
    <property type="match status" value="1"/>
</dbReference>
<dbReference type="Gene3D" id="2.40.50.40">
    <property type="match status" value="1"/>
</dbReference>
<dbReference type="EMBL" id="JATAAI010000048">
    <property type="protein sequence ID" value="KAK1733521.1"/>
    <property type="molecule type" value="Genomic_DNA"/>
</dbReference>
<dbReference type="Proteomes" id="UP001224775">
    <property type="component" value="Unassembled WGS sequence"/>
</dbReference>
<feature type="compositionally biased region" description="Polar residues" evidence="3">
    <location>
        <begin position="599"/>
        <end position="615"/>
    </location>
</feature>
<comment type="caution">
    <text evidence="5">The sequence shown here is derived from an EMBL/GenBank/DDBJ whole genome shotgun (WGS) entry which is preliminary data.</text>
</comment>
<dbReference type="InterPro" id="IPR023779">
    <property type="entry name" value="Chromodomain_CS"/>
</dbReference>
<dbReference type="SMART" id="SM00298">
    <property type="entry name" value="CHROMO"/>
    <property type="match status" value="1"/>
</dbReference>
<evidence type="ECO:0000313" key="5">
    <source>
        <dbReference type="EMBL" id="KAK1733521.1"/>
    </source>
</evidence>
<dbReference type="PROSITE" id="PS50013">
    <property type="entry name" value="CHROMO_2"/>
    <property type="match status" value="1"/>
</dbReference>
<dbReference type="InterPro" id="IPR051219">
    <property type="entry name" value="Heterochromatin_chromo-domain"/>
</dbReference>
<keyword evidence="6" id="KW-1185">Reference proteome</keyword>
<gene>
    <name evidence="5" type="ORF">QTG54_015809</name>
</gene>
<accession>A0AAD8XTF0</accession>
<dbReference type="InterPro" id="IPR023780">
    <property type="entry name" value="Chromo_domain"/>
</dbReference>
<evidence type="ECO:0000256" key="1">
    <source>
        <dbReference type="ARBA" id="ARBA00004123"/>
    </source>
</evidence>
<keyword evidence="2" id="KW-0539">Nucleus</keyword>
<evidence type="ECO:0000256" key="3">
    <source>
        <dbReference type="SAM" id="MobiDB-lite"/>
    </source>
</evidence>
<dbReference type="AlphaFoldDB" id="A0AAD8XTF0"/>
<sequence>MTAGVTPKVSEWFHYITGSTKLKQDCVVQLFKFTKKSRLQKMTDESDKKRKAASELPMREATKSVLFTKIDVDSDETPTLKKGVRSVRACSHGGRRKKQIADEFPPDIVQTVRVALFQQTETLQCGANLVRNLTAQNLIPPESIARELMDVIKSFHYKNPLRTTFAGLYASALVSASARLVRRNGSAIFGPSSWDDVEVLISQSTDRAVASAGIRLTHELQAAACGAKLLSLLLKTELLDFNLSSTNYDVDSESLRAKPTVAVLKKQGLSNVLKTATRHATKCLVRHAKYLLDSDIDMPPSSHPNHVPCCASEAKTCLDNLGSVICYTAWLLCAKEKVSIGHHSSAYVVRDAFLSELSLCDDTLPKMNSKKKKMFITKLKLRFLLSLLEEFAFPLQDMVASLIELGVELDSFDTGEVTRNSSDDLLENGHSLDFYEVEAVVGHRHKDGNEEYLIKWKDYSEDENTWEPTDNLDEGALEEARVYRNRQSLITPKPPSSTQILPSASANQLARVRKTCVPIMVQRQNELVQAYELENKDSSLFWVEFVSDGKCEAVSSDRIFRGRKREPRLSTQNDTHAVRKKTKLGIPGRLTLDNDSDPSRPNGQNSRTESPNSERTPYPTPSTRRALFRDASSEAF</sequence>
<reference evidence="5" key="1">
    <citation type="submission" date="2023-06" db="EMBL/GenBank/DDBJ databases">
        <title>Survivors Of The Sea: Transcriptome response of Skeletonema marinoi to long-term dormancy.</title>
        <authorList>
            <person name="Pinder M.I.M."/>
            <person name="Kourtchenko O."/>
            <person name="Robertson E.K."/>
            <person name="Larsson T."/>
            <person name="Maumus F."/>
            <person name="Osuna-Cruz C.M."/>
            <person name="Vancaester E."/>
            <person name="Stenow R."/>
            <person name="Vandepoele K."/>
            <person name="Ploug H."/>
            <person name="Bruchert V."/>
            <person name="Godhe A."/>
            <person name="Topel M."/>
        </authorList>
    </citation>
    <scope>NUCLEOTIDE SEQUENCE</scope>
    <source>
        <strain evidence="5">R05AC</strain>
    </source>
</reference>
<evidence type="ECO:0000313" key="6">
    <source>
        <dbReference type="Proteomes" id="UP001224775"/>
    </source>
</evidence>
<name>A0AAD8XTF0_9STRA</name>
<dbReference type="GO" id="GO:0005634">
    <property type="term" value="C:nucleus"/>
    <property type="evidence" value="ECO:0007669"/>
    <property type="project" value="UniProtKB-SubCell"/>
</dbReference>
<dbReference type="Pfam" id="PF00385">
    <property type="entry name" value="Chromo"/>
    <property type="match status" value="1"/>
</dbReference>
<dbReference type="PANTHER" id="PTHR22812">
    <property type="entry name" value="CHROMOBOX PROTEIN"/>
    <property type="match status" value="1"/>
</dbReference>
<evidence type="ECO:0000256" key="2">
    <source>
        <dbReference type="ARBA" id="ARBA00023242"/>
    </source>
</evidence>
<evidence type="ECO:0000259" key="4">
    <source>
        <dbReference type="PROSITE" id="PS50013"/>
    </source>
</evidence>